<sequence>MNSPLDTPAFLFIWICFPLFMCGTLIVFFLWGVRSGQFADQERARYLALDSGIPEEAAEEPGRGANDYSPLQRPDARIGESCPNGRGSRVEKGVRGKPC</sequence>
<accession>A0ABX8LK54</accession>
<evidence type="ECO:0000256" key="1">
    <source>
        <dbReference type="SAM" id="MobiDB-lite"/>
    </source>
</evidence>
<keyword evidence="2" id="KW-0472">Membrane</keyword>
<keyword evidence="2" id="KW-1133">Transmembrane helix</keyword>
<evidence type="ECO:0000256" key="2">
    <source>
        <dbReference type="SAM" id="Phobius"/>
    </source>
</evidence>
<proteinExistence type="predicted"/>
<gene>
    <name evidence="3" type="primary">ccoS</name>
    <name evidence="3" type="ORF">KP001_16130</name>
</gene>
<dbReference type="Proteomes" id="UP000683559">
    <property type="component" value="Chromosome"/>
</dbReference>
<organism evidence="3 4">
    <name type="scientific">Geomonas subterranea</name>
    <dbReference type="NCBI Taxonomy" id="2847989"/>
    <lineage>
        <taxon>Bacteria</taxon>
        <taxon>Pseudomonadati</taxon>
        <taxon>Thermodesulfobacteriota</taxon>
        <taxon>Desulfuromonadia</taxon>
        <taxon>Geobacterales</taxon>
        <taxon>Geobacteraceae</taxon>
        <taxon>Geomonas</taxon>
    </lineage>
</organism>
<protein>
    <submittedName>
        <fullName evidence="3">Cbb3-type cytochrome oxidase assembly protein CcoS</fullName>
    </submittedName>
</protein>
<evidence type="ECO:0000313" key="3">
    <source>
        <dbReference type="EMBL" id="QXE89940.1"/>
    </source>
</evidence>
<feature type="region of interest" description="Disordered" evidence="1">
    <location>
        <begin position="57"/>
        <end position="99"/>
    </location>
</feature>
<dbReference type="InterPro" id="IPR004714">
    <property type="entry name" value="Cyt_oxidase_maturation_cbb3"/>
</dbReference>
<dbReference type="EMBL" id="CP077683">
    <property type="protein sequence ID" value="QXE89940.1"/>
    <property type="molecule type" value="Genomic_DNA"/>
</dbReference>
<feature type="compositionally biased region" description="Basic and acidic residues" evidence="1">
    <location>
        <begin position="88"/>
        <end position="99"/>
    </location>
</feature>
<dbReference type="Pfam" id="PF03597">
    <property type="entry name" value="FixS"/>
    <property type="match status" value="1"/>
</dbReference>
<reference evidence="3 4" key="1">
    <citation type="submission" date="2021-06" db="EMBL/GenBank/DDBJ databases">
        <title>Gemonas diversity in paddy soil.</title>
        <authorList>
            <person name="Liu G."/>
        </authorList>
    </citation>
    <scope>NUCLEOTIDE SEQUENCE [LARGE SCALE GENOMIC DNA]</scope>
    <source>
        <strain evidence="3 4">RG2</strain>
    </source>
</reference>
<feature type="transmembrane region" description="Helical" evidence="2">
    <location>
        <begin position="12"/>
        <end position="33"/>
    </location>
</feature>
<keyword evidence="4" id="KW-1185">Reference proteome</keyword>
<dbReference type="RefSeq" id="WP_217286605.1">
    <property type="nucleotide sequence ID" value="NZ_CP077683.1"/>
</dbReference>
<keyword evidence="2" id="KW-0812">Transmembrane</keyword>
<name>A0ABX8LK54_9BACT</name>
<evidence type="ECO:0000313" key="4">
    <source>
        <dbReference type="Proteomes" id="UP000683559"/>
    </source>
</evidence>
<dbReference type="NCBIfam" id="TIGR00847">
    <property type="entry name" value="ccoS"/>
    <property type="match status" value="1"/>
</dbReference>